<feature type="domain" description="Peptidase M20 dimerisation" evidence="8">
    <location>
        <begin position="183"/>
        <end position="272"/>
    </location>
</feature>
<keyword evidence="4" id="KW-0862">Zinc</keyword>
<keyword evidence="9" id="KW-0645">Protease</keyword>
<evidence type="ECO:0000259" key="8">
    <source>
        <dbReference type="Pfam" id="PF07687"/>
    </source>
</evidence>
<dbReference type="InterPro" id="IPR010162">
    <property type="entry name" value="PepT-like"/>
</dbReference>
<keyword evidence="9" id="KW-0031">Aminopeptidase</keyword>
<dbReference type="InterPro" id="IPR036264">
    <property type="entry name" value="Bact_exopeptidase_dim_dom"/>
</dbReference>
<dbReference type="PANTHER" id="PTHR42994:SF2">
    <property type="entry name" value="PEPTIDASE"/>
    <property type="match status" value="1"/>
</dbReference>
<dbReference type="Gene3D" id="3.30.70.360">
    <property type="match status" value="1"/>
</dbReference>
<comment type="cofactor">
    <cofactor evidence="1">
        <name>Zn(2+)</name>
        <dbReference type="ChEBI" id="CHEBI:29105"/>
    </cofactor>
</comment>
<dbReference type="GO" id="GO:0046872">
    <property type="term" value="F:metal ion binding"/>
    <property type="evidence" value="ECO:0007669"/>
    <property type="project" value="UniProtKB-UniRule"/>
</dbReference>
<comment type="caution">
    <text evidence="9">The sequence shown here is derived from an EMBL/GenBank/DDBJ whole genome shotgun (WGS) entry which is preliminary data.</text>
</comment>
<evidence type="ECO:0000256" key="7">
    <source>
        <dbReference type="PIRSR" id="PIRSR001123-2"/>
    </source>
</evidence>
<dbReference type="PIRSF" id="PIRSF001123">
    <property type="entry name" value="PepA_GA"/>
    <property type="match status" value="1"/>
</dbReference>
<feature type="binding site" evidence="7">
    <location>
        <position position="106"/>
    </location>
    <ligand>
        <name>Zn(2+)</name>
        <dbReference type="ChEBI" id="CHEBI:29105"/>
        <label>1</label>
    </ligand>
</feature>
<evidence type="ECO:0000256" key="1">
    <source>
        <dbReference type="ARBA" id="ARBA00001947"/>
    </source>
</evidence>
<evidence type="ECO:0000256" key="3">
    <source>
        <dbReference type="ARBA" id="ARBA00022801"/>
    </source>
</evidence>
<accession>A0A4R3K769</accession>
<dbReference type="InterPro" id="IPR011650">
    <property type="entry name" value="Peptidase_M20_dimer"/>
</dbReference>
<evidence type="ECO:0000256" key="5">
    <source>
        <dbReference type="PIRNR" id="PIRNR001123"/>
    </source>
</evidence>
<comment type="cofactor">
    <cofactor evidence="7">
        <name>a divalent metal cation</name>
        <dbReference type="ChEBI" id="CHEBI:60240"/>
    </cofactor>
    <text evidence="7">Binds 2 divalent metal cations per subunit.</text>
</comment>
<dbReference type="Pfam" id="PF01546">
    <property type="entry name" value="Peptidase_M20"/>
    <property type="match status" value="1"/>
</dbReference>
<feature type="active site" description="Proton acceptor" evidence="6">
    <location>
        <position position="139"/>
    </location>
</feature>
<evidence type="ECO:0000256" key="6">
    <source>
        <dbReference type="PIRSR" id="PIRSR001123-1"/>
    </source>
</evidence>
<sequence>MIKEKRLLDEFLRLVQIRCSTRQERKVADLLTKQLTELGCTVQEDNAAKKLNSDTGNLIADLKGSIKAPVLMLTAHMDCVEPCENIHPQIVDGIIRSDGSTILGADDKAGVASILEVLRVLKEDNIPHGDLQIVFTVAEEGGVNGSKNLDKTLLKADLGYTLDTHGAPGKIVIKAPGQNKIFVKVKGTAAHAGIAPEKGNNAIMAVAKMLTKMPQGRIDEETTCNVGRIKGGQATNIVAETVEVDCEARSRDKVKLDELTKNICDIFERGGRETRTQVDVEVRKAYDPYEISPNSPVVQIAAQAAQKINLPVLLEESGGGSDANFFNSYGILCAVLGIGTTNGHTTAEFIKEKDLYDTARLTLQIVKDVADMGIK</sequence>
<dbReference type="InterPro" id="IPR002933">
    <property type="entry name" value="Peptidase_M20"/>
</dbReference>
<gene>
    <name evidence="9" type="ORF">EDC37_10964</name>
</gene>
<feature type="binding site" evidence="7">
    <location>
        <position position="106"/>
    </location>
    <ligand>
        <name>Zn(2+)</name>
        <dbReference type="ChEBI" id="CHEBI:29105"/>
        <label>2</label>
    </ligand>
</feature>
<evidence type="ECO:0000313" key="9">
    <source>
        <dbReference type="EMBL" id="TCS78710.1"/>
    </source>
</evidence>
<feature type="binding site" evidence="7">
    <location>
        <position position="140"/>
    </location>
    <ligand>
        <name>Zn(2+)</name>
        <dbReference type="ChEBI" id="CHEBI:29105"/>
        <label>2</label>
    </ligand>
</feature>
<dbReference type="Gene3D" id="3.40.630.10">
    <property type="entry name" value="Zn peptidases"/>
    <property type="match status" value="1"/>
</dbReference>
<keyword evidence="10" id="KW-1185">Reference proteome</keyword>
<dbReference type="Pfam" id="PF07687">
    <property type="entry name" value="M20_dimer"/>
    <property type="match status" value="1"/>
</dbReference>
<dbReference type="NCBIfam" id="TIGR01883">
    <property type="entry name" value="PepT-like"/>
    <property type="match status" value="1"/>
</dbReference>
<proteinExistence type="inferred from homology"/>
<dbReference type="OrthoDB" id="9804934at2"/>
<keyword evidence="2 7" id="KW-0479">Metal-binding</keyword>
<dbReference type="GO" id="GO:0004177">
    <property type="term" value="F:aminopeptidase activity"/>
    <property type="evidence" value="ECO:0007669"/>
    <property type="project" value="UniProtKB-UniRule"/>
</dbReference>
<dbReference type="EMBL" id="SMAA01000009">
    <property type="protein sequence ID" value="TCS78710.1"/>
    <property type="molecule type" value="Genomic_DNA"/>
</dbReference>
<dbReference type="RefSeq" id="WP_132549698.1">
    <property type="nucleotide sequence ID" value="NZ_SMAA01000009.1"/>
</dbReference>
<dbReference type="Proteomes" id="UP000295188">
    <property type="component" value="Unassembled WGS sequence"/>
</dbReference>
<feature type="binding site" evidence="7">
    <location>
        <position position="163"/>
    </location>
    <ligand>
        <name>Zn(2+)</name>
        <dbReference type="ChEBI" id="CHEBI:29105"/>
        <label>1</label>
    </ligand>
</feature>
<keyword evidence="3" id="KW-0378">Hydrolase</keyword>
<reference evidence="9 10" key="1">
    <citation type="submission" date="2019-03" db="EMBL/GenBank/DDBJ databases">
        <title>Genomic Encyclopedia of Type Strains, Phase IV (KMG-IV): sequencing the most valuable type-strain genomes for metagenomic binning, comparative biology and taxonomic classification.</title>
        <authorList>
            <person name="Goeker M."/>
        </authorList>
    </citation>
    <scope>NUCLEOTIDE SEQUENCE [LARGE SCALE GENOMIC DNA]</scope>
    <source>
        <strain evidence="9 10">DSM 20467</strain>
    </source>
</reference>
<dbReference type="SUPFAM" id="SSF53187">
    <property type="entry name" value="Zn-dependent exopeptidases"/>
    <property type="match status" value="1"/>
</dbReference>
<evidence type="ECO:0000256" key="2">
    <source>
        <dbReference type="ARBA" id="ARBA00022723"/>
    </source>
</evidence>
<name>A0A4R3K769_9FIRM</name>
<comment type="similarity">
    <text evidence="5">Belongs to the peptidase M42 family.</text>
</comment>
<dbReference type="PANTHER" id="PTHR42994">
    <property type="entry name" value="PEPTIDASE T"/>
    <property type="match status" value="1"/>
</dbReference>
<evidence type="ECO:0000256" key="4">
    <source>
        <dbReference type="ARBA" id="ARBA00022833"/>
    </source>
</evidence>
<dbReference type="InterPro" id="IPR008007">
    <property type="entry name" value="Peptidase_M42"/>
</dbReference>
<dbReference type="AlphaFoldDB" id="A0A4R3K769"/>
<dbReference type="SUPFAM" id="SSF55031">
    <property type="entry name" value="Bacterial exopeptidase dimerisation domain"/>
    <property type="match status" value="1"/>
</dbReference>
<organism evidence="9 10">
    <name type="scientific">Pectinatus cerevisiiphilus</name>
    <dbReference type="NCBI Taxonomy" id="86956"/>
    <lineage>
        <taxon>Bacteria</taxon>
        <taxon>Bacillati</taxon>
        <taxon>Bacillota</taxon>
        <taxon>Negativicutes</taxon>
        <taxon>Selenomonadales</taxon>
        <taxon>Selenomonadaceae</taxon>
        <taxon>Pectinatus</taxon>
    </lineage>
</organism>
<evidence type="ECO:0000313" key="10">
    <source>
        <dbReference type="Proteomes" id="UP000295188"/>
    </source>
</evidence>
<protein>
    <submittedName>
        <fullName evidence="9">Tripeptide aminopeptidase</fullName>
    </submittedName>
</protein>